<accession>A0ABD2MCE5</accession>
<proteinExistence type="predicted"/>
<organism evidence="1 2">
    <name type="scientific">Heterodera trifolii</name>
    <dbReference type="NCBI Taxonomy" id="157864"/>
    <lineage>
        <taxon>Eukaryota</taxon>
        <taxon>Metazoa</taxon>
        <taxon>Ecdysozoa</taxon>
        <taxon>Nematoda</taxon>
        <taxon>Chromadorea</taxon>
        <taxon>Rhabditida</taxon>
        <taxon>Tylenchina</taxon>
        <taxon>Tylenchomorpha</taxon>
        <taxon>Tylenchoidea</taxon>
        <taxon>Heteroderidae</taxon>
        <taxon>Heteroderinae</taxon>
        <taxon>Heterodera</taxon>
    </lineage>
</organism>
<keyword evidence="2" id="KW-1185">Reference proteome</keyword>
<protein>
    <submittedName>
        <fullName evidence="1">Uncharacterized protein</fullName>
    </submittedName>
</protein>
<sequence length="108" mass="12386">MDAEAEKRRIMANCKRTIASMRYIICREMKNATEAKNLLSRVSEYLQQHHNFGPTPPLDVSFPNYLNENVTVADRLIGQVAANPTTTVEQMRNIGTFLSTYHTELQNR</sequence>
<evidence type="ECO:0000313" key="2">
    <source>
        <dbReference type="Proteomes" id="UP001620626"/>
    </source>
</evidence>
<comment type="caution">
    <text evidence="1">The sequence shown here is derived from an EMBL/GenBank/DDBJ whole genome shotgun (WGS) entry which is preliminary data.</text>
</comment>
<reference evidence="1 2" key="1">
    <citation type="submission" date="2024-10" db="EMBL/GenBank/DDBJ databases">
        <authorList>
            <person name="Kim D."/>
        </authorList>
    </citation>
    <scope>NUCLEOTIDE SEQUENCE [LARGE SCALE GENOMIC DNA]</scope>
    <source>
        <strain evidence="1">BH-2024</strain>
    </source>
</reference>
<evidence type="ECO:0000313" key="1">
    <source>
        <dbReference type="EMBL" id="KAL3124360.1"/>
    </source>
</evidence>
<dbReference type="Proteomes" id="UP001620626">
    <property type="component" value="Unassembled WGS sequence"/>
</dbReference>
<dbReference type="EMBL" id="JBICBT010000075">
    <property type="protein sequence ID" value="KAL3124360.1"/>
    <property type="molecule type" value="Genomic_DNA"/>
</dbReference>
<dbReference type="AlphaFoldDB" id="A0ABD2MCE5"/>
<name>A0ABD2MCE5_9BILA</name>
<gene>
    <name evidence="1" type="ORF">niasHT_002744</name>
</gene>